<comment type="caution">
    <text evidence="4">The sequence shown here is derived from an EMBL/GenBank/DDBJ whole genome shotgun (WGS) entry which is preliminary data.</text>
</comment>
<dbReference type="Proteomes" id="UP000617402">
    <property type="component" value="Unassembled WGS sequence"/>
</dbReference>
<dbReference type="Gene3D" id="2.30.40.10">
    <property type="entry name" value="Urease, subunit C, domain 1"/>
    <property type="match status" value="1"/>
</dbReference>
<dbReference type="InterPro" id="IPR032466">
    <property type="entry name" value="Metal_Hydrolase"/>
</dbReference>
<dbReference type="EMBL" id="JACVHF010000003">
    <property type="protein sequence ID" value="MBC9784007.1"/>
    <property type="molecule type" value="Genomic_DNA"/>
</dbReference>
<keyword evidence="2" id="KW-0812">Transmembrane</keyword>
<dbReference type="SUPFAM" id="SSF51556">
    <property type="entry name" value="Metallo-dependent hydrolases"/>
    <property type="match status" value="1"/>
</dbReference>
<protein>
    <submittedName>
        <fullName evidence="4">Amidohydrolase family protein</fullName>
    </submittedName>
</protein>
<keyword evidence="2" id="KW-1133">Transmembrane helix</keyword>
<dbReference type="SUPFAM" id="SSF51338">
    <property type="entry name" value="Composite domain of metallo-dependent hydrolases"/>
    <property type="match status" value="1"/>
</dbReference>
<dbReference type="InterPro" id="IPR023100">
    <property type="entry name" value="D-aminoacylase_insert_dom_sf"/>
</dbReference>
<feature type="domain" description="Amidohydrolase 3" evidence="3">
    <location>
        <begin position="431"/>
        <end position="502"/>
    </location>
</feature>
<dbReference type="Gene3D" id="3.20.20.140">
    <property type="entry name" value="Metal-dependent hydrolases"/>
    <property type="match status" value="1"/>
</dbReference>
<evidence type="ECO:0000313" key="4">
    <source>
        <dbReference type="EMBL" id="MBC9784007.1"/>
    </source>
</evidence>
<feature type="region of interest" description="Disordered" evidence="1">
    <location>
        <begin position="506"/>
        <end position="547"/>
    </location>
</feature>
<evidence type="ECO:0000256" key="2">
    <source>
        <dbReference type="SAM" id="Phobius"/>
    </source>
</evidence>
<dbReference type="InterPro" id="IPR011059">
    <property type="entry name" value="Metal-dep_hydrolase_composite"/>
</dbReference>
<organism evidence="4 5">
    <name type="scientific">Heliobacterium chlorum</name>
    <dbReference type="NCBI Taxonomy" id="2698"/>
    <lineage>
        <taxon>Bacteria</taxon>
        <taxon>Bacillati</taxon>
        <taxon>Bacillota</taxon>
        <taxon>Clostridia</taxon>
        <taxon>Eubacteriales</taxon>
        <taxon>Heliobacteriaceae</taxon>
        <taxon>Heliobacterium</taxon>
    </lineage>
</organism>
<sequence>MKRLIEIVGALLFLFIATFVGLYFGNHYLEKKGIELVDRPLHYDFVLKNGTIVDGTGKGRYKADIGLKKGKVAFIGIIQPPADVKVIDASGLLILPGFVNLYSRLDGTADGSTAFDGLVKQGYTTTLSGYGALAQEDVTKHLEQAARSGLPINYAVLAGHQGLFNLLKDQQEKSEKMVEEPALEYGQVPPPPKTAEQPKPNVDDLLQELSTSLEQGAFGLTIDFDDQLGRQLTFEEMTKLAKALQEKGAVLALTLPPASANPDVLLQRVISLHKETKVRTLLSPWGYFGNASDERLTAMEQDLRGAYMSTKEIYTCLYPSTRQSAGVKQTLQRAMAHYPAEQIEILEVGGENPKTLVGKTLAEIAQERSLTPDGAAKELTSAGLVQVTIRSSNQERIQRLASDPFVALTVDSGQGNGSEYSTDAVKDFLGRFVKGQNLFSWEETAMKLAARPCAILGIEDRGSIKTGNWADLVVIDPALLSPTSQVKKSGIRHVFVNGAMVYSQGKMPSEGQGKGQLLRFKSKPLMPEPIQEPQTTPVPSTDDEEEE</sequence>
<name>A0ABR7SZP6_HELCL</name>
<dbReference type="Pfam" id="PF07969">
    <property type="entry name" value="Amidohydro_3"/>
    <property type="match status" value="1"/>
</dbReference>
<reference evidence="4 5" key="1">
    <citation type="submission" date="2020-07" db="EMBL/GenBank/DDBJ databases">
        <title>Draft whole-genome sequence of Heliobacterium chlorum DSM 3682, type strain.</title>
        <authorList>
            <person name="Kyndt J.A."/>
            <person name="Meyer T.E."/>
            <person name="Imhoff J.F."/>
        </authorList>
    </citation>
    <scope>NUCLEOTIDE SEQUENCE [LARGE SCALE GENOMIC DNA]</scope>
    <source>
        <strain evidence="4 5">DSM 3682</strain>
    </source>
</reference>
<evidence type="ECO:0000313" key="5">
    <source>
        <dbReference type="Proteomes" id="UP000617402"/>
    </source>
</evidence>
<feature type="transmembrane region" description="Helical" evidence="2">
    <location>
        <begin position="7"/>
        <end position="25"/>
    </location>
</feature>
<dbReference type="InterPro" id="IPR013108">
    <property type="entry name" value="Amidohydro_3"/>
</dbReference>
<gene>
    <name evidence="4" type="ORF">H1S01_05710</name>
</gene>
<keyword evidence="2" id="KW-0472">Membrane</keyword>
<accession>A0ABR7SZP6</accession>
<evidence type="ECO:0000256" key="1">
    <source>
        <dbReference type="SAM" id="MobiDB-lite"/>
    </source>
</evidence>
<dbReference type="InterPro" id="IPR050378">
    <property type="entry name" value="Metallo-dep_Hydrolases_sf"/>
</dbReference>
<dbReference type="PANTHER" id="PTHR11647:SF1">
    <property type="entry name" value="COLLAPSIN RESPONSE MEDIATOR PROTEIN"/>
    <property type="match status" value="1"/>
</dbReference>
<feature type="region of interest" description="Disordered" evidence="1">
    <location>
        <begin position="175"/>
        <end position="198"/>
    </location>
</feature>
<keyword evidence="5" id="KW-1185">Reference proteome</keyword>
<evidence type="ECO:0000259" key="3">
    <source>
        <dbReference type="Pfam" id="PF07969"/>
    </source>
</evidence>
<dbReference type="PANTHER" id="PTHR11647">
    <property type="entry name" value="HYDRANTOINASE/DIHYDROPYRIMIDINASE FAMILY MEMBER"/>
    <property type="match status" value="1"/>
</dbReference>
<dbReference type="Gene3D" id="3.30.1490.130">
    <property type="entry name" value="D-aminoacylase. Domain 3"/>
    <property type="match status" value="1"/>
</dbReference>
<proteinExistence type="predicted"/>
<dbReference type="RefSeq" id="WP_188039124.1">
    <property type="nucleotide sequence ID" value="NZ_JACVHF010000003.1"/>
</dbReference>